<evidence type="ECO:0000313" key="2">
    <source>
        <dbReference type="Proteomes" id="UP001162162"/>
    </source>
</evidence>
<dbReference type="EMBL" id="JAPWTK010000717">
    <property type="protein sequence ID" value="KAJ8936743.1"/>
    <property type="molecule type" value="Genomic_DNA"/>
</dbReference>
<proteinExistence type="predicted"/>
<accession>A0AAV8XDW5</accession>
<gene>
    <name evidence="1" type="ORF">NQ318_016114</name>
</gene>
<reference evidence="1" key="1">
    <citation type="journal article" date="2023" name="Insect Mol. Biol.">
        <title>Genome sequencing provides insights into the evolution of gene families encoding plant cell wall-degrading enzymes in longhorned beetles.</title>
        <authorList>
            <person name="Shin N.R."/>
            <person name="Okamura Y."/>
            <person name="Kirsch R."/>
            <person name="Pauchet Y."/>
        </authorList>
    </citation>
    <scope>NUCLEOTIDE SEQUENCE</scope>
    <source>
        <strain evidence="1">AMC_N1</strain>
    </source>
</reference>
<organism evidence="1 2">
    <name type="scientific">Aromia moschata</name>
    <dbReference type="NCBI Taxonomy" id="1265417"/>
    <lineage>
        <taxon>Eukaryota</taxon>
        <taxon>Metazoa</taxon>
        <taxon>Ecdysozoa</taxon>
        <taxon>Arthropoda</taxon>
        <taxon>Hexapoda</taxon>
        <taxon>Insecta</taxon>
        <taxon>Pterygota</taxon>
        <taxon>Neoptera</taxon>
        <taxon>Endopterygota</taxon>
        <taxon>Coleoptera</taxon>
        <taxon>Polyphaga</taxon>
        <taxon>Cucujiformia</taxon>
        <taxon>Chrysomeloidea</taxon>
        <taxon>Cerambycidae</taxon>
        <taxon>Cerambycinae</taxon>
        <taxon>Callichromatini</taxon>
        <taxon>Aromia</taxon>
    </lineage>
</organism>
<sequence>MPDPQNLICSTKTSAYENFSFWRQPVTEEGKGAILKGYWNLRRRHKNWTFSKETPNYYTFLDARFANESAGCGDKTRTQKQVCEIFNTKCPDRRIYQSTVSRIENKFREFGNVTDIPKSELNDDDPDRRLEFCEIMAHRC</sequence>
<protein>
    <recommendedName>
        <fullName evidence="3">DUF4817 domain-containing protein</fullName>
    </recommendedName>
</protein>
<keyword evidence="2" id="KW-1185">Reference proteome</keyword>
<dbReference type="AlphaFoldDB" id="A0AAV8XDW5"/>
<evidence type="ECO:0000313" key="1">
    <source>
        <dbReference type="EMBL" id="KAJ8936743.1"/>
    </source>
</evidence>
<dbReference type="Proteomes" id="UP001162162">
    <property type="component" value="Unassembled WGS sequence"/>
</dbReference>
<evidence type="ECO:0008006" key="3">
    <source>
        <dbReference type="Google" id="ProtNLM"/>
    </source>
</evidence>
<comment type="caution">
    <text evidence="1">The sequence shown here is derived from an EMBL/GenBank/DDBJ whole genome shotgun (WGS) entry which is preliminary data.</text>
</comment>
<name>A0AAV8XDW5_9CUCU</name>